<feature type="compositionally biased region" description="Basic and acidic residues" evidence="1">
    <location>
        <begin position="1846"/>
        <end position="1856"/>
    </location>
</feature>
<feature type="region of interest" description="Disordered" evidence="1">
    <location>
        <begin position="1088"/>
        <end position="1116"/>
    </location>
</feature>
<accession>A0A9P6RJR3</accession>
<feature type="compositionally biased region" description="Low complexity" evidence="1">
    <location>
        <begin position="1820"/>
        <end position="1829"/>
    </location>
</feature>
<dbReference type="Proteomes" id="UP000738325">
    <property type="component" value="Unassembled WGS sequence"/>
</dbReference>
<feature type="compositionally biased region" description="Low complexity" evidence="1">
    <location>
        <begin position="374"/>
        <end position="392"/>
    </location>
</feature>
<evidence type="ECO:0000256" key="1">
    <source>
        <dbReference type="SAM" id="MobiDB-lite"/>
    </source>
</evidence>
<feature type="compositionally biased region" description="Polar residues" evidence="1">
    <location>
        <begin position="294"/>
        <end position="310"/>
    </location>
</feature>
<gene>
    <name evidence="3" type="ORF">BGZ99_005454</name>
</gene>
<evidence type="ECO:0000313" key="3">
    <source>
        <dbReference type="EMBL" id="KAG0318787.1"/>
    </source>
</evidence>
<feature type="region of interest" description="Disordered" evidence="1">
    <location>
        <begin position="172"/>
        <end position="422"/>
    </location>
</feature>
<dbReference type="Pfam" id="PF03399">
    <property type="entry name" value="SAC3_GANP"/>
    <property type="match status" value="1"/>
</dbReference>
<dbReference type="Gene3D" id="1.25.40.990">
    <property type="match status" value="1"/>
</dbReference>
<proteinExistence type="predicted"/>
<feature type="domain" description="SAC3/GANP/THP3 conserved" evidence="2">
    <location>
        <begin position="478"/>
        <end position="777"/>
    </location>
</feature>
<feature type="compositionally biased region" description="Pro residues" evidence="1">
    <location>
        <begin position="1097"/>
        <end position="1108"/>
    </location>
</feature>
<organism evidence="3 4">
    <name type="scientific">Dissophora globulifera</name>
    <dbReference type="NCBI Taxonomy" id="979702"/>
    <lineage>
        <taxon>Eukaryota</taxon>
        <taxon>Fungi</taxon>
        <taxon>Fungi incertae sedis</taxon>
        <taxon>Mucoromycota</taxon>
        <taxon>Mortierellomycotina</taxon>
        <taxon>Mortierellomycetes</taxon>
        <taxon>Mortierellales</taxon>
        <taxon>Mortierellaceae</taxon>
        <taxon>Dissophora</taxon>
    </lineage>
</organism>
<evidence type="ECO:0000313" key="4">
    <source>
        <dbReference type="Proteomes" id="UP000738325"/>
    </source>
</evidence>
<feature type="compositionally biased region" description="Basic and acidic residues" evidence="1">
    <location>
        <begin position="1930"/>
        <end position="1944"/>
    </location>
</feature>
<feature type="compositionally biased region" description="Polar residues" evidence="1">
    <location>
        <begin position="1966"/>
        <end position="1977"/>
    </location>
</feature>
<feature type="region of interest" description="Disordered" evidence="1">
    <location>
        <begin position="1820"/>
        <end position="1859"/>
    </location>
</feature>
<reference evidence="3" key="1">
    <citation type="journal article" date="2020" name="Fungal Divers.">
        <title>Resolving the Mortierellaceae phylogeny through synthesis of multi-gene phylogenetics and phylogenomics.</title>
        <authorList>
            <person name="Vandepol N."/>
            <person name="Liber J."/>
            <person name="Desiro A."/>
            <person name="Na H."/>
            <person name="Kennedy M."/>
            <person name="Barry K."/>
            <person name="Grigoriev I.V."/>
            <person name="Miller A.N."/>
            <person name="O'Donnell K."/>
            <person name="Stajich J.E."/>
            <person name="Bonito G."/>
        </authorList>
    </citation>
    <scope>NUCLEOTIDE SEQUENCE</scope>
    <source>
        <strain evidence="3">REB-010B</strain>
    </source>
</reference>
<feature type="compositionally biased region" description="Low complexity" evidence="1">
    <location>
        <begin position="1017"/>
        <end position="1036"/>
    </location>
</feature>
<dbReference type="InterPro" id="IPR045107">
    <property type="entry name" value="SAC3/GANP/THP3"/>
</dbReference>
<dbReference type="PANTHER" id="PTHR12436">
    <property type="entry name" value="80 KDA MCM3-ASSOCIATED PROTEIN"/>
    <property type="match status" value="1"/>
</dbReference>
<feature type="compositionally biased region" description="Polar residues" evidence="1">
    <location>
        <begin position="975"/>
        <end position="1005"/>
    </location>
</feature>
<dbReference type="OrthoDB" id="264795at2759"/>
<dbReference type="GO" id="GO:0006406">
    <property type="term" value="P:mRNA export from nucleus"/>
    <property type="evidence" value="ECO:0007669"/>
    <property type="project" value="TreeGrafter"/>
</dbReference>
<feature type="compositionally biased region" description="Low complexity" evidence="1">
    <location>
        <begin position="311"/>
        <end position="345"/>
    </location>
</feature>
<feature type="region of interest" description="Disordered" evidence="1">
    <location>
        <begin position="1966"/>
        <end position="1994"/>
    </location>
</feature>
<feature type="compositionally biased region" description="Low complexity" evidence="1">
    <location>
        <begin position="1058"/>
        <end position="1074"/>
    </location>
</feature>
<feature type="compositionally biased region" description="Gly residues" evidence="1">
    <location>
        <begin position="186"/>
        <end position="203"/>
    </location>
</feature>
<feature type="compositionally biased region" description="Polar residues" evidence="1">
    <location>
        <begin position="402"/>
        <end position="417"/>
    </location>
</feature>
<feature type="region of interest" description="Disordered" evidence="1">
    <location>
        <begin position="80"/>
        <end position="131"/>
    </location>
</feature>
<feature type="compositionally biased region" description="Acidic residues" evidence="1">
    <location>
        <begin position="1833"/>
        <end position="1845"/>
    </location>
</feature>
<feature type="compositionally biased region" description="Low complexity" evidence="1">
    <location>
        <begin position="251"/>
        <end position="288"/>
    </location>
</feature>
<comment type="caution">
    <text evidence="3">The sequence shown here is derived from an EMBL/GenBank/DDBJ whole genome shotgun (WGS) entry which is preliminary data.</text>
</comment>
<feature type="region of interest" description="Disordered" evidence="1">
    <location>
        <begin position="975"/>
        <end position="1036"/>
    </location>
</feature>
<evidence type="ECO:0000259" key="2">
    <source>
        <dbReference type="Pfam" id="PF03399"/>
    </source>
</evidence>
<name>A0A9P6RJR3_9FUNG</name>
<feature type="region of interest" description="Disordered" evidence="1">
    <location>
        <begin position="1912"/>
        <end position="1950"/>
    </location>
</feature>
<feature type="compositionally biased region" description="Polar residues" evidence="1">
    <location>
        <begin position="354"/>
        <end position="368"/>
    </location>
</feature>
<keyword evidence="4" id="KW-1185">Reference proteome</keyword>
<dbReference type="GO" id="GO:0070390">
    <property type="term" value="C:transcription export complex 2"/>
    <property type="evidence" value="ECO:0007669"/>
    <property type="project" value="TreeGrafter"/>
</dbReference>
<dbReference type="EMBL" id="JAAAIP010000353">
    <property type="protein sequence ID" value="KAG0318787.1"/>
    <property type="molecule type" value="Genomic_DNA"/>
</dbReference>
<dbReference type="GO" id="GO:0005737">
    <property type="term" value="C:cytoplasm"/>
    <property type="evidence" value="ECO:0007669"/>
    <property type="project" value="TreeGrafter"/>
</dbReference>
<sequence>MQNSGGFMSAASAFGNTGASMAFGGGVQPNTSGSAFGSSGGAFNNTGSAFSGNSSASAFGSNTSNPSAFGGGFGSGGGRGGAFNNSMSNSNPHQHGGIAASDGSGNTGFARGGGRGRGNISYRGGRGGAGGSWGSANKTYIAPGLQQQQPNHPQISSGFAASGTGGAAELNGASGFAFPAGPSNRGRGGQTAGRGRGGRGGIAPGQHRSLQWRADGSHNQQSTDTGSMAMDDSSMGMATPPQERFNSSAFGQSGQLQHQQQPQQAGPSTPSFSAFGVQGQSQGSSQFGGLSGSNPAGSVFGSSQPTPNQWQSSALGSSAPTSATGAFSSAFGGQSSSLTSSSSSQNIHSVPRGVSNNSAPSSQNSIFASPTPRAAPGNNSGASSGASPAFSAQRRSTPVIPESSTFSSSRQNANNQLEDSESRLARFTAVPIGNRFEELKDKRVHERDDAIRRGDIPDPKKPVRLEDAISFIGTCRDMCPEFERHEREYQQNVEKFEKIPGTEHIDHSRAVKAFARPAAGADQPLPSDVRPPDVLLSTLAYLMEEIVIKGDLADSHAFVRDRTRSIRQDFTLQNHRGPEAIEAHEIIARYHILCIHQLCEDKNFSEQQEMEQLRKVLTSLQEFYDDMRTEGTPCPNEAEFRAYHMLSHLQDPDMMRQAQILPHHIFLDPYIQTAAEVNALTRRNNDVRRRAVVQSEASPNFFSRFFKMVAGPRVTYLMACLLEPNFGEIRKGGLKALNKSYLDQHEGVLVSDLVNILGFDDEEECITNCYEYELELANQSQPAVIFGRKDQVSRRRIFKEGAVSIKQHRNERIVEAKRQNYDTIQIIYGETARPQQRNAIMGSINLPSSANLPRGLTSAGAVSRLGISTAGAAATAAIASAASSRTALSRTTPSVVATPTRAVNFGAGGSVGVSQTPGNSAFSVSREKAGSSAPSAFQQPLVTGTAPVSKPSAISPSYPAVPSTAVAALSANKAPSTNTLHTPSTLNPAAPSFTLSTPSAPSFTAPNPIVPLPPTASPSTSSSAPGQQPPSFAFGTSSSASSVPFSFTGSTSLPLSTGTITTSSSPQPPSGASFLPSIPFTATGALSSGTSVFSSQPAPPSSSAPPAPAKSDANNIVSRRGKVFPRAMVEAVMNEFVQKETDRLIRVTAAQISQEVIMERSLRRAKEREEAVRQESMLVLSTLMHQITNDLTEEILAELYRETSLQRRVISQWKDYTAKCLQRAEELKRRQEHFLANVRAMGSSAGLVDASPMAVRIRDYNAQQQRIHGTHVSARRNGEIVGKGKEGIKAMVEAVSNKRKRLLSIGQEGSPDLALVAGLRKVVAPKREMWAPLPVFRIVESSYHGTSAGHSQNQQLAAPARGPALMKRRWRLFVNTPNFKDMTSKWLLTKLGIDMGRHTKAQQRSGTMVAVHRGPSTDDENTMDVVVHGSEDQSVKDLLGMSKYSIMETAAFIFEFSKLPFVDRDATDTAIRGYWEGEHDRLVRFLSCFPKVKQPVVFIIWTEAPEIWERVSPHMVEYLQLDAMVVAPQGPLLSYRFLRLDMSSMKLDPYIVGSLEWLASETKDFFEDPAVLLEALLDKYRPIYEWALTRMSLAEGPMYSQFDEDDEEEAHMWRLRVRKRKQMQESGGKRDGLLLGGQQQRDQMELQQPRNMFVETAESGFNLAVKLFNMELESIAQTIETKGQGETREGAVQEGRVKDAMARFIRQAELPEMKRGAVQDRMNFGMDSRSALSDFIDVYVASLGGLAKEQQNLESKATLRQNVWSILTLSKEDRVPLEDVFAAISSQVLQWVKAGILDTERFSVRIRKWEQQRSDLMRLQGQYRTQQRQYDQEREEEKDEEEKQGEEDSNKDREETGDVEELAFAPILIHDEVDVEGNVFDFESTVQSEVRAWEKSVKSRASDREERALAVERTQLEQDGAAAGASRKRSAPERPRDAMKKSRVELVSNTSKSGDDTYDLYLRHTISPTNDAPSPVSTLPIGSATGTKRPTGLETAPATLGSFRMTLPQSSLPSAMNSSTAKASLLTTTIAPAAKTTTTTTTATDRMARLRSLIKEVKETKHLS</sequence>
<dbReference type="PANTHER" id="PTHR12436:SF3">
    <property type="entry name" value="GERMINAL-CENTER ASSOCIATED NUCLEAR PROTEIN"/>
    <property type="match status" value="1"/>
</dbReference>
<dbReference type="InterPro" id="IPR005062">
    <property type="entry name" value="SAC3/GANP/THP3_conserved"/>
</dbReference>
<feature type="compositionally biased region" description="Low complexity" evidence="1">
    <location>
        <begin position="222"/>
        <end position="239"/>
    </location>
</feature>
<feature type="compositionally biased region" description="Polar residues" evidence="1">
    <location>
        <begin position="84"/>
        <end position="93"/>
    </location>
</feature>
<protein>
    <recommendedName>
        <fullName evidence="2">SAC3/GANP/THP3 conserved domain-containing protein</fullName>
    </recommendedName>
</protein>
<feature type="region of interest" description="Disordered" evidence="1">
    <location>
        <begin position="1058"/>
        <end position="1077"/>
    </location>
</feature>